<feature type="domain" description="Peptidase A1" evidence="7">
    <location>
        <begin position="82"/>
        <end position="385"/>
    </location>
</feature>
<protein>
    <recommendedName>
        <fullName evidence="7">Peptidase A1 domain-containing protein</fullName>
    </recommendedName>
</protein>
<feature type="chain" id="PRO_5040196490" description="Peptidase A1 domain-containing protein" evidence="6">
    <location>
        <begin position="16"/>
        <end position="388"/>
    </location>
</feature>
<name>A0A9Q8ZIZ8_CURCL</name>
<keyword evidence="4 5" id="KW-0378">Hydrolase</keyword>
<dbReference type="PANTHER" id="PTHR47966">
    <property type="entry name" value="BETA-SITE APP-CLEAVING ENZYME, ISOFORM A-RELATED"/>
    <property type="match status" value="1"/>
</dbReference>
<dbReference type="PRINTS" id="PR00792">
    <property type="entry name" value="PEPSIN"/>
</dbReference>
<dbReference type="InterPro" id="IPR021109">
    <property type="entry name" value="Peptidase_aspartic_dom_sf"/>
</dbReference>
<dbReference type="VEuPathDB" id="FungiDB:yc1106_10165"/>
<dbReference type="PROSITE" id="PS00141">
    <property type="entry name" value="ASP_PROTEASE"/>
    <property type="match status" value="1"/>
</dbReference>
<keyword evidence="6" id="KW-0732">Signal</keyword>
<dbReference type="PANTHER" id="PTHR47966:SF2">
    <property type="entry name" value="ASPERGILLOPEPSIN-1-RELATED"/>
    <property type="match status" value="1"/>
</dbReference>
<keyword evidence="3 5" id="KW-0064">Aspartyl protease</keyword>
<evidence type="ECO:0000256" key="6">
    <source>
        <dbReference type="SAM" id="SignalP"/>
    </source>
</evidence>
<evidence type="ECO:0000256" key="4">
    <source>
        <dbReference type="ARBA" id="ARBA00022801"/>
    </source>
</evidence>
<organism evidence="8 9">
    <name type="scientific">Curvularia clavata</name>
    <dbReference type="NCBI Taxonomy" id="95742"/>
    <lineage>
        <taxon>Eukaryota</taxon>
        <taxon>Fungi</taxon>
        <taxon>Dikarya</taxon>
        <taxon>Ascomycota</taxon>
        <taxon>Pezizomycotina</taxon>
        <taxon>Dothideomycetes</taxon>
        <taxon>Pleosporomycetidae</taxon>
        <taxon>Pleosporales</taxon>
        <taxon>Pleosporineae</taxon>
        <taxon>Pleosporaceae</taxon>
        <taxon>Curvularia</taxon>
    </lineage>
</organism>
<gene>
    <name evidence="8" type="ORF">yc1106_10165</name>
</gene>
<reference evidence="8" key="1">
    <citation type="submission" date="2021-12" db="EMBL/GenBank/DDBJ databases">
        <title>Curvularia clavata genome.</title>
        <authorList>
            <person name="Cao Y."/>
        </authorList>
    </citation>
    <scope>NUCLEOTIDE SEQUENCE</scope>
    <source>
        <strain evidence="8">Yc1106</strain>
    </source>
</reference>
<evidence type="ECO:0000313" key="9">
    <source>
        <dbReference type="Proteomes" id="UP001056012"/>
    </source>
</evidence>
<evidence type="ECO:0000256" key="1">
    <source>
        <dbReference type="ARBA" id="ARBA00007447"/>
    </source>
</evidence>
<dbReference type="Proteomes" id="UP001056012">
    <property type="component" value="Chromosome 8"/>
</dbReference>
<evidence type="ECO:0000256" key="3">
    <source>
        <dbReference type="ARBA" id="ARBA00022750"/>
    </source>
</evidence>
<dbReference type="GO" id="GO:0004190">
    <property type="term" value="F:aspartic-type endopeptidase activity"/>
    <property type="evidence" value="ECO:0007669"/>
    <property type="project" value="UniProtKB-KW"/>
</dbReference>
<dbReference type="GO" id="GO:0006508">
    <property type="term" value="P:proteolysis"/>
    <property type="evidence" value="ECO:0007669"/>
    <property type="project" value="UniProtKB-KW"/>
</dbReference>
<evidence type="ECO:0000256" key="2">
    <source>
        <dbReference type="ARBA" id="ARBA00022670"/>
    </source>
</evidence>
<evidence type="ECO:0000259" key="7">
    <source>
        <dbReference type="PROSITE" id="PS51767"/>
    </source>
</evidence>
<sequence>MKTLSLAAFASSAHALVALPWGKAFSVDAVVAPALSQFNPAAELDRLWSKFPTTGSLDRRQEDATKQQGSVVVQAANSGLSFLVPTVVGNQTFQMIYDTGSADLWVYSNESSIYQSLDHPVYIPTSSAALLPNYTWAIKYASGANVQGVVFTDIVKAGPVVAKKQAVQAATIIPYEFSSDGILGLASSTINTVEPEKQKTFFETVEPTLSRKVFAANLRVDGNGTWDFGYIDDSKYSGEMTWAPVVSDKYWSIDVQEYATGEGSFGSAVVGEVIVDSGTSLVYLPDAVVNDYYSQIQGSSLTQGGVYAFPCNSTIPDLHLKISGSVFSIPGRDVNYATYDPSKGLCAGAITTRLNMKYSVLGSLFMRNYYVVHSREESTPKMGFAPHR</sequence>
<dbReference type="AlphaFoldDB" id="A0A9Q8ZIZ8"/>
<feature type="signal peptide" evidence="6">
    <location>
        <begin position="1"/>
        <end position="15"/>
    </location>
</feature>
<comment type="similarity">
    <text evidence="1 5">Belongs to the peptidase A1 family.</text>
</comment>
<accession>A0A9Q8ZIZ8</accession>
<dbReference type="InterPro" id="IPR034163">
    <property type="entry name" value="Aspergillopepsin-like_cat_dom"/>
</dbReference>
<evidence type="ECO:0000313" key="8">
    <source>
        <dbReference type="EMBL" id="USP82891.1"/>
    </source>
</evidence>
<keyword evidence="2 5" id="KW-0645">Protease</keyword>
<evidence type="ECO:0000256" key="5">
    <source>
        <dbReference type="RuleBase" id="RU000454"/>
    </source>
</evidence>
<dbReference type="InterPro" id="IPR033121">
    <property type="entry name" value="PEPTIDASE_A1"/>
</dbReference>
<proteinExistence type="inferred from homology"/>
<dbReference type="PROSITE" id="PS51767">
    <property type="entry name" value="PEPTIDASE_A1"/>
    <property type="match status" value="1"/>
</dbReference>
<dbReference type="CDD" id="cd06097">
    <property type="entry name" value="Aspergillopepsin_like"/>
    <property type="match status" value="1"/>
</dbReference>
<dbReference type="SUPFAM" id="SSF50630">
    <property type="entry name" value="Acid proteases"/>
    <property type="match status" value="1"/>
</dbReference>
<dbReference type="Pfam" id="PF00026">
    <property type="entry name" value="Asp"/>
    <property type="match status" value="1"/>
</dbReference>
<dbReference type="Gene3D" id="2.40.70.10">
    <property type="entry name" value="Acid Proteases"/>
    <property type="match status" value="2"/>
</dbReference>
<dbReference type="InterPro" id="IPR001461">
    <property type="entry name" value="Aspartic_peptidase_A1"/>
</dbReference>
<dbReference type="EMBL" id="CP089281">
    <property type="protein sequence ID" value="USP82891.1"/>
    <property type="molecule type" value="Genomic_DNA"/>
</dbReference>
<dbReference type="OrthoDB" id="2747330at2759"/>
<dbReference type="InterPro" id="IPR001969">
    <property type="entry name" value="Aspartic_peptidase_AS"/>
</dbReference>
<keyword evidence="9" id="KW-1185">Reference proteome</keyword>